<feature type="non-terminal residue" evidence="1">
    <location>
        <position position="1"/>
    </location>
</feature>
<gene>
    <name evidence="1" type="ORF">LCGC14_2466820</name>
</gene>
<dbReference type="AlphaFoldDB" id="A0A0F9E5K4"/>
<comment type="caution">
    <text evidence="1">The sequence shown here is derived from an EMBL/GenBank/DDBJ whole genome shotgun (WGS) entry which is preliminary data.</text>
</comment>
<name>A0A0F9E5K4_9ZZZZ</name>
<protein>
    <submittedName>
        <fullName evidence="1">Uncharacterized protein</fullName>
    </submittedName>
</protein>
<reference evidence="1" key="1">
    <citation type="journal article" date="2015" name="Nature">
        <title>Complex archaea that bridge the gap between prokaryotes and eukaryotes.</title>
        <authorList>
            <person name="Spang A."/>
            <person name="Saw J.H."/>
            <person name="Jorgensen S.L."/>
            <person name="Zaremba-Niedzwiedzka K."/>
            <person name="Martijn J."/>
            <person name="Lind A.E."/>
            <person name="van Eijk R."/>
            <person name="Schleper C."/>
            <person name="Guy L."/>
            <person name="Ettema T.J."/>
        </authorList>
    </citation>
    <scope>NUCLEOTIDE SEQUENCE</scope>
</reference>
<organism evidence="1">
    <name type="scientific">marine sediment metagenome</name>
    <dbReference type="NCBI Taxonomy" id="412755"/>
    <lineage>
        <taxon>unclassified sequences</taxon>
        <taxon>metagenomes</taxon>
        <taxon>ecological metagenomes</taxon>
    </lineage>
</organism>
<sequence length="209" mass="21290">ALAAIGKYADVQFIWDDSQSANLLFSVPYTDVDGTALAQKTLYINLATLFAVTAAGTEDPPVGTAVNVARESHSGAFTAVAALTAAQAKALKMRSVVWVDADPTGGSGLVGSLAGHPGTWVIVFPALFGVADGTLGGHAGAQSVTTTGQMGEITAAELAGVNRLTVNFVQSGAGSGAASGIYTIQGSRNTYLINLTEFIIDNEIDADCH</sequence>
<evidence type="ECO:0000313" key="1">
    <source>
        <dbReference type="EMBL" id="KKL19303.1"/>
    </source>
</evidence>
<dbReference type="EMBL" id="LAZR01038534">
    <property type="protein sequence ID" value="KKL19303.1"/>
    <property type="molecule type" value="Genomic_DNA"/>
</dbReference>
<proteinExistence type="predicted"/>
<accession>A0A0F9E5K4</accession>